<reference evidence="1 2" key="1">
    <citation type="submission" date="2022-10" db="EMBL/GenBank/DDBJ databases">
        <title>The complete genomes of actinobacterial strains from the NBC collection.</title>
        <authorList>
            <person name="Joergensen T.S."/>
            <person name="Alvarez Arevalo M."/>
            <person name="Sterndorff E.B."/>
            <person name="Faurdal D."/>
            <person name="Vuksanovic O."/>
            <person name="Mourched A.-S."/>
            <person name="Charusanti P."/>
            <person name="Shaw S."/>
            <person name="Blin K."/>
            <person name="Weber T."/>
        </authorList>
    </citation>
    <scope>NUCLEOTIDE SEQUENCE [LARGE SCALE GENOMIC DNA]</scope>
    <source>
        <strain evidence="1 2">NBC_01247</strain>
    </source>
</reference>
<organism evidence="1 2">
    <name type="scientific">Kitasatospora herbaricolor</name>
    <dbReference type="NCBI Taxonomy" id="68217"/>
    <lineage>
        <taxon>Bacteria</taxon>
        <taxon>Bacillati</taxon>
        <taxon>Actinomycetota</taxon>
        <taxon>Actinomycetes</taxon>
        <taxon>Kitasatosporales</taxon>
        <taxon>Streptomycetaceae</taxon>
        <taxon>Kitasatospora</taxon>
    </lineage>
</organism>
<dbReference type="Proteomes" id="UP001432014">
    <property type="component" value="Chromosome"/>
</dbReference>
<evidence type="ECO:0000313" key="2">
    <source>
        <dbReference type="Proteomes" id="UP001432014"/>
    </source>
</evidence>
<evidence type="ECO:0000313" key="1">
    <source>
        <dbReference type="EMBL" id="WUS60938.1"/>
    </source>
</evidence>
<keyword evidence="2" id="KW-1185">Reference proteome</keyword>
<gene>
    <name evidence="1" type="ORF">OG469_38870</name>
</gene>
<name>A0ABZ1WJ86_9ACTN</name>
<dbReference type="EMBL" id="CP108482">
    <property type="protein sequence ID" value="WUS60938.1"/>
    <property type="molecule type" value="Genomic_DNA"/>
</dbReference>
<proteinExistence type="predicted"/>
<accession>A0ABZ1WJ86</accession>
<evidence type="ECO:0008006" key="3">
    <source>
        <dbReference type="Google" id="ProtNLM"/>
    </source>
</evidence>
<dbReference type="RefSeq" id="WP_329611596.1">
    <property type="nucleotide sequence ID" value="NZ_CP108482.1"/>
</dbReference>
<protein>
    <recommendedName>
        <fullName evidence="3">Alanine-rich protein</fullName>
    </recommendedName>
</protein>
<sequence length="406" mass="43110">MVTAVGYAYPWDFTGDPAAADRARDVGVDVVALAAAYHSTRAATPHHPHHRIVDAQHAACYLPVRRSAWSGRRLVPAAAGWTGTPDSFRRARGALAAGGIPVWGWTVLTHNSLLGRANRDLTVHNAFGESYEYALCPQAPQVIEYCAMLIREVVVLGEVDGLVLEACGPMGVEHGGHHDKIEFAGWTTVQRQLLSLCFCRACRRSHLGAGVDGDRLAARVRAAVGAGPAPASVEEALGTDTTREVQRLLRAAGADFRRRMTAAARDAAPDIRITVHGSADSWATGSFPSLYPAAGEGVDAVVANCWPGVKTGESAIRQLAAIAGTGTAVGGYVRPETVRPVDGGSLRELAKRYVDAGLTELHLYHLGLVPQEGLDVLRDLVAEVRACEGDQPAQRTRPPGHLPFAG</sequence>